<accession>A0AAW0MV51</accession>
<dbReference type="InterPro" id="IPR002110">
    <property type="entry name" value="Ankyrin_rpt"/>
</dbReference>
<dbReference type="Pfam" id="PF12796">
    <property type="entry name" value="Ank_2"/>
    <property type="match status" value="1"/>
</dbReference>
<evidence type="ECO:0000256" key="7">
    <source>
        <dbReference type="SAM" id="MobiDB-lite"/>
    </source>
</evidence>
<dbReference type="AlphaFoldDB" id="A0AAW0MV51"/>
<dbReference type="GO" id="GO:0010468">
    <property type="term" value="P:regulation of gene expression"/>
    <property type="evidence" value="ECO:0007669"/>
    <property type="project" value="TreeGrafter"/>
</dbReference>
<organism evidence="9 10">
    <name type="scientific">Mugilogobius chulae</name>
    <name type="common">yellowstripe goby</name>
    <dbReference type="NCBI Taxonomy" id="88201"/>
    <lineage>
        <taxon>Eukaryota</taxon>
        <taxon>Metazoa</taxon>
        <taxon>Chordata</taxon>
        <taxon>Craniata</taxon>
        <taxon>Vertebrata</taxon>
        <taxon>Euteleostomi</taxon>
        <taxon>Actinopterygii</taxon>
        <taxon>Neopterygii</taxon>
        <taxon>Teleostei</taxon>
        <taxon>Neoteleostei</taxon>
        <taxon>Acanthomorphata</taxon>
        <taxon>Gobiaria</taxon>
        <taxon>Gobiiformes</taxon>
        <taxon>Gobioidei</taxon>
        <taxon>Gobiidae</taxon>
        <taxon>Gobionellinae</taxon>
        <taxon>Mugilogobius</taxon>
    </lineage>
</organism>
<dbReference type="PROSITE" id="PS50297">
    <property type="entry name" value="ANK_REP_REGION"/>
    <property type="match status" value="1"/>
</dbReference>
<evidence type="ECO:0000256" key="5">
    <source>
        <dbReference type="ARBA" id="ARBA00023163"/>
    </source>
</evidence>
<gene>
    <name evidence="9" type="ORF">WMY93_029343</name>
</gene>
<evidence type="ECO:0000313" key="9">
    <source>
        <dbReference type="EMBL" id="KAK7883169.1"/>
    </source>
</evidence>
<feature type="domain" description="OCA" evidence="8">
    <location>
        <begin position="47"/>
        <end position="69"/>
    </location>
</feature>
<proteinExistence type="predicted"/>
<evidence type="ECO:0000259" key="8">
    <source>
        <dbReference type="PROSITE" id="PS52003"/>
    </source>
</evidence>
<evidence type="ECO:0000256" key="1">
    <source>
        <dbReference type="ARBA" id="ARBA00022737"/>
    </source>
</evidence>
<dbReference type="Proteomes" id="UP001460270">
    <property type="component" value="Unassembled WGS sequence"/>
</dbReference>
<reference evidence="10" key="1">
    <citation type="submission" date="2024-04" db="EMBL/GenBank/DDBJ databases">
        <title>Salinicola lusitanus LLJ914,a marine bacterium isolated from the Okinawa Trough.</title>
        <authorList>
            <person name="Li J."/>
        </authorList>
    </citation>
    <scope>NUCLEOTIDE SEQUENCE [LARGE SCALE GENOMIC DNA]</scope>
</reference>
<evidence type="ECO:0000256" key="4">
    <source>
        <dbReference type="ARBA" id="ARBA00023159"/>
    </source>
</evidence>
<keyword evidence="5" id="KW-0804">Transcription</keyword>
<protein>
    <recommendedName>
        <fullName evidence="8">OCA domain-containing protein</fullName>
    </recommendedName>
</protein>
<dbReference type="SUPFAM" id="SSF48403">
    <property type="entry name" value="Ankyrin repeat"/>
    <property type="match status" value="1"/>
</dbReference>
<dbReference type="InterPro" id="IPR047571">
    <property type="entry name" value="OCA"/>
</dbReference>
<keyword evidence="2" id="KW-0805">Transcription regulation</keyword>
<dbReference type="EMBL" id="JBBPFD010000021">
    <property type="protein sequence ID" value="KAK7883169.1"/>
    <property type="molecule type" value="Genomic_DNA"/>
</dbReference>
<sequence length="437" mass="48641">MRGPGYGKNLKHKAEGVCSDAPGCGLKNTAKVKRPRGPKRGGLSPDGKVYLGVRVKMTVRDMLKNARLAQGWGPEQLQDAFKKKERVRTRSSLRATKKRCQPKSLEELAIIVEVLEEDLKTPLTKSSSHPSSNLFEHEHSPVLTGYNSDGSEDMVPSPQPHMSYSPWTDYYQALSPEYIAQSPDYQAPSQITLLHPQTTRSHLQITRPIPRLPDPDHMSCSSPFLEEQHFPQSWSSDSSTFFWTQLQKEEMMLNNVCDAELLATDEQGKNLLHNVVCVGKRALAYAIAKRMSAINSLDLKDSYGMTALHYAAKNNQHLMVSDLIQLGASINEKNNMGKTCLHLSAEKGYTQVLEVLKQMMMDGYFIDVEATDNSGMSVLQCAAVALKDTVCEVNSSSPLSTRLNSLRKEQMLETLEIVLQMASDLHSMGCRGFPHSS</sequence>
<evidence type="ECO:0000256" key="6">
    <source>
        <dbReference type="PROSITE-ProRule" id="PRU00023"/>
    </source>
</evidence>
<keyword evidence="10" id="KW-1185">Reference proteome</keyword>
<dbReference type="PANTHER" id="PTHR24124">
    <property type="entry name" value="ANKYRIN REPEAT FAMILY A"/>
    <property type="match status" value="1"/>
</dbReference>
<dbReference type="InterPro" id="IPR036770">
    <property type="entry name" value="Ankyrin_rpt-contain_sf"/>
</dbReference>
<feature type="compositionally biased region" description="Basic residues" evidence="7">
    <location>
        <begin position="30"/>
        <end position="39"/>
    </location>
</feature>
<dbReference type="SMART" id="SM00248">
    <property type="entry name" value="ANK"/>
    <property type="match status" value="3"/>
</dbReference>
<dbReference type="PANTHER" id="PTHR24124:SF8">
    <property type="entry name" value="OCA DOMAIN-CONTAINING PROTEIN"/>
    <property type="match status" value="1"/>
</dbReference>
<keyword evidence="1" id="KW-0677">Repeat</keyword>
<comment type="caution">
    <text evidence="9">The sequence shown here is derived from an EMBL/GenBank/DDBJ whole genome shotgun (WGS) entry which is preliminary data.</text>
</comment>
<dbReference type="PROSITE" id="PS52003">
    <property type="entry name" value="OCA"/>
    <property type="match status" value="1"/>
</dbReference>
<evidence type="ECO:0000313" key="10">
    <source>
        <dbReference type="Proteomes" id="UP001460270"/>
    </source>
</evidence>
<evidence type="ECO:0000256" key="3">
    <source>
        <dbReference type="ARBA" id="ARBA00023043"/>
    </source>
</evidence>
<evidence type="ECO:0000256" key="2">
    <source>
        <dbReference type="ARBA" id="ARBA00023015"/>
    </source>
</evidence>
<dbReference type="GO" id="GO:0070974">
    <property type="term" value="F:POU domain binding"/>
    <property type="evidence" value="ECO:0007669"/>
    <property type="project" value="InterPro"/>
</dbReference>
<dbReference type="GO" id="GO:0003677">
    <property type="term" value="F:DNA binding"/>
    <property type="evidence" value="ECO:0007669"/>
    <property type="project" value="InterPro"/>
</dbReference>
<feature type="repeat" description="ANK" evidence="6">
    <location>
        <begin position="303"/>
        <end position="335"/>
    </location>
</feature>
<dbReference type="GO" id="GO:0005634">
    <property type="term" value="C:nucleus"/>
    <property type="evidence" value="ECO:0007669"/>
    <property type="project" value="TreeGrafter"/>
</dbReference>
<keyword evidence="3 6" id="KW-0040">ANK repeat</keyword>
<dbReference type="Gene3D" id="1.25.40.20">
    <property type="entry name" value="Ankyrin repeat-containing domain"/>
    <property type="match status" value="1"/>
</dbReference>
<feature type="region of interest" description="Disordered" evidence="7">
    <location>
        <begin position="24"/>
        <end position="46"/>
    </location>
</feature>
<dbReference type="PROSITE" id="PS50088">
    <property type="entry name" value="ANK_REPEAT"/>
    <property type="match status" value="1"/>
</dbReference>
<keyword evidence="4" id="KW-0010">Activator</keyword>
<name>A0AAW0MV51_9GOBI</name>